<dbReference type="GO" id="GO:0005789">
    <property type="term" value="C:endoplasmic reticulum membrane"/>
    <property type="evidence" value="ECO:0007669"/>
    <property type="project" value="TreeGrafter"/>
</dbReference>
<organism evidence="9 10">
    <name type="scientific">Paralvinella palmiformis</name>
    <dbReference type="NCBI Taxonomy" id="53620"/>
    <lineage>
        <taxon>Eukaryota</taxon>
        <taxon>Metazoa</taxon>
        <taxon>Spiralia</taxon>
        <taxon>Lophotrochozoa</taxon>
        <taxon>Annelida</taxon>
        <taxon>Polychaeta</taxon>
        <taxon>Sedentaria</taxon>
        <taxon>Canalipalpata</taxon>
        <taxon>Terebellida</taxon>
        <taxon>Terebelliformia</taxon>
        <taxon>Alvinellidae</taxon>
        <taxon>Paralvinella</taxon>
    </lineage>
</organism>
<proteinExistence type="predicted"/>
<keyword evidence="2" id="KW-0812">Transmembrane</keyword>
<dbReference type="PROSITE" id="PS51328">
    <property type="entry name" value="L_LECTIN_LIKE"/>
    <property type="match status" value="1"/>
</dbReference>
<dbReference type="EMBL" id="JAODUP010000013">
    <property type="protein sequence ID" value="KAK2168905.1"/>
    <property type="molecule type" value="Genomic_DNA"/>
</dbReference>
<dbReference type="Pfam" id="PF03388">
    <property type="entry name" value="Lectin_leg-like"/>
    <property type="match status" value="1"/>
</dbReference>
<dbReference type="Proteomes" id="UP001208570">
    <property type="component" value="Unassembled WGS sequence"/>
</dbReference>
<accession>A0AAD9KD71</accession>
<dbReference type="InterPro" id="IPR051136">
    <property type="entry name" value="Intracellular_Lectin-GPT"/>
</dbReference>
<dbReference type="PANTHER" id="PTHR12223:SF28">
    <property type="entry name" value="LECTIN, MANNOSE BINDING 1 LIKE"/>
    <property type="match status" value="1"/>
</dbReference>
<evidence type="ECO:0000256" key="7">
    <source>
        <dbReference type="SAM" id="SignalP"/>
    </source>
</evidence>
<keyword evidence="3 7" id="KW-0732">Signal</keyword>
<feature type="region of interest" description="Disordered" evidence="6">
    <location>
        <begin position="229"/>
        <end position="279"/>
    </location>
</feature>
<dbReference type="InterPro" id="IPR005052">
    <property type="entry name" value="Lectin_leg"/>
</dbReference>
<dbReference type="AlphaFoldDB" id="A0AAD9KD71"/>
<dbReference type="GO" id="GO:0006888">
    <property type="term" value="P:endoplasmic reticulum to Golgi vesicle-mediated transport"/>
    <property type="evidence" value="ECO:0007669"/>
    <property type="project" value="TreeGrafter"/>
</dbReference>
<dbReference type="GO" id="GO:0030134">
    <property type="term" value="C:COPII-coated ER to Golgi transport vesicle"/>
    <property type="evidence" value="ECO:0007669"/>
    <property type="project" value="TreeGrafter"/>
</dbReference>
<gene>
    <name evidence="9" type="ORF">LSH36_13g07022</name>
</gene>
<evidence type="ECO:0000256" key="3">
    <source>
        <dbReference type="ARBA" id="ARBA00022729"/>
    </source>
</evidence>
<evidence type="ECO:0000313" key="9">
    <source>
        <dbReference type="EMBL" id="KAK2168905.1"/>
    </source>
</evidence>
<keyword evidence="4" id="KW-1133">Transmembrane helix</keyword>
<dbReference type="GO" id="GO:0000139">
    <property type="term" value="C:Golgi membrane"/>
    <property type="evidence" value="ECO:0007669"/>
    <property type="project" value="TreeGrafter"/>
</dbReference>
<evidence type="ECO:0000259" key="8">
    <source>
        <dbReference type="PROSITE" id="PS51328"/>
    </source>
</evidence>
<evidence type="ECO:0000256" key="6">
    <source>
        <dbReference type="SAM" id="MobiDB-lite"/>
    </source>
</evidence>
<evidence type="ECO:0000256" key="1">
    <source>
        <dbReference type="ARBA" id="ARBA00004479"/>
    </source>
</evidence>
<name>A0AAD9KD71_9ANNE</name>
<feature type="signal peptide" evidence="7">
    <location>
        <begin position="1"/>
        <end position="24"/>
    </location>
</feature>
<dbReference type="GO" id="GO:0005793">
    <property type="term" value="C:endoplasmic reticulum-Golgi intermediate compartment"/>
    <property type="evidence" value="ECO:0007669"/>
    <property type="project" value="TreeGrafter"/>
</dbReference>
<feature type="chain" id="PRO_5041929804" description="L-type lectin-like domain-containing protein" evidence="7">
    <location>
        <begin position="25"/>
        <end position="382"/>
    </location>
</feature>
<comment type="subcellular location">
    <subcellularLocation>
        <location evidence="1">Membrane</location>
        <topology evidence="1">Single-pass type I membrane protein</topology>
    </subcellularLocation>
</comment>
<evidence type="ECO:0000256" key="5">
    <source>
        <dbReference type="ARBA" id="ARBA00023136"/>
    </source>
</evidence>
<evidence type="ECO:0000313" key="10">
    <source>
        <dbReference type="Proteomes" id="UP001208570"/>
    </source>
</evidence>
<protein>
    <recommendedName>
        <fullName evidence="8">L-type lectin-like domain-containing protein</fullName>
    </recommendedName>
</protein>
<dbReference type="PANTHER" id="PTHR12223">
    <property type="entry name" value="VESICULAR MANNOSE-BINDING LECTIN"/>
    <property type="match status" value="1"/>
</dbReference>
<dbReference type="SUPFAM" id="SSF49899">
    <property type="entry name" value="Concanavalin A-like lectins/glucanases"/>
    <property type="match status" value="1"/>
</dbReference>
<keyword evidence="5" id="KW-0472">Membrane</keyword>
<dbReference type="GO" id="GO:0005537">
    <property type="term" value="F:D-mannose binding"/>
    <property type="evidence" value="ECO:0007669"/>
    <property type="project" value="TreeGrafter"/>
</dbReference>
<dbReference type="Gene3D" id="2.60.120.200">
    <property type="match status" value="2"/>
</dbReference>
<dbReference type="InterPro" id="IPR013320">
    <property type="entry name" value="ConA-like_dom_sf"/>
</dbReference>
<keyword evidence="10" id="KW-1185">Reference proteome</keyword>
<sequence length="382" mass="43849">MCRSWMRVRWILVVLVAVVPMTECGTTTVYRKFEYKHSFKGPHLVQRDGSIPFWEHGGHAIASDESIRITPSLRSKKGVTLLPQLLNNFMSFMQYTGHVWGKNKVTFDSWDAEIVFRVNGRGRIGADGLAIWYTAEKGQEGPVFGSNDKWNGLAVFFDSFDNDGQHNNPYVMVMVNDGTMVYDHNTDGQHQQIGGCLRDFRNKPFPVRARIEYYQKTLTALGQQVPEEERKKFEEEFEEYQQKLQKAKDDYQKEHPDRHPQDYEDADKYPPMGQPQLSTGDSIRRYEVDSIINTQKELQNSLHDIRNLVNEINTRSRSGQGNINGYDGTQHYSDLKNSINSLHEDIRVFGSKTQKQQGGSGKEILLGSPPSYLMPLCEFTAH</sequence>
<feature type="compositionally biased region" description="Basic and acidic residues" evidence="6">
    <location>
        <begin position="246"/>
        <end position="268"/>
    </location>
</feature>
<evidence type="ECO:0000256" key="2">
    <source>
        <dbReference type="ARBA" id="ARBA00022692"/>
    </source>
</evidence>
<comment type="caution">
    <text evidence="9">The sequence shown here is derived from an EMBL/GenBank/DDBJ whole genome shotgun (WGS) entry which is preliminary data.</text>
</comment>
<reference evidence="9" key="1">
    <citation type="journal article" date="2023" name="Mol. Biol. Evol.">
        <title>Third-Generation Sequencing Reveals the Adaptive Role of the Epigenome in Three Deep-Sea Polychaetes.</title>
        <authorList>
            <person name="Perez M."/>
            <person name="Aroh O."/>
            <person name="Sun Y."/>
            <person name="Lan Y."/>
            <person name="Juniper S.K."/>
            <person name="Young C.R."/>
            <person name="Angers B."/>
            <person name="Qian P.Y."/>
        </authorList>
    </citation>
    <scope>NUCLEOTIDE SEQUENCE</scope>
    <source>
        <strain evidence="9">P08H-3</strain>
    </source>
</reference>
<feature type="domain" description="L-type lectin-like" evidence="8">
    <location>
        <begin position="31"/>
        <end position="296"/>
    </location>
</feature>
<evidence type="ECO:0000256" key="4">
    <source>
        <dbReference type="ARBA" id="ARBA00022989"/>
    </source>
</evidence>